<dbReference type="GO" id="GO:0003677">
    <property type="term" value="F:DNA binding"/>
    <property type="evidence" value="ECO:0007669"/>
    <property type="project" value="InterPro"/>
</dbReference>
<dbReference type="GO" id="GO:0000725">
    <property type="term" value="P:recombinational repair"/>
    <property type="evidence" value="ECO:0007669"/>
    <property type="project" value="TreeGrafter"/>
</dbReference>
<evidence type="ECO:0000256" key="4">
    <source>
        <dbReference type="ARBA" id="ARBA00022840"/>
    </source>
</evidence>
<keyword evidence="3 5" id="KW-0347">Helicase</keyword>
<name>A0A410WWL4_9BACL</name>
<dbReference type="Gene3D" id="3.40.50.300">
    <property type="entry name" value="P-loop containing nucleotide triphosphate hydrolases"/>
    <property type="match status" value="3"/>
</dbReference>
<dbReference type="InterPro" id="IPR000212">
    <property type="entry name" value="DNA_helicase_UvrD/REP"/>
</dbReference>
<sequence length="812" mass="93120">MSVSKEEWQHEQQRIDLVRTKLRKQLSKIEPDVGQLKSQVVDIRKHFWDEVTVNLSHDDDILDTYLSLRQQAEVLSERERTHRQLKRQADRMNRLLPAPYFGRIDFKEDGANPAERVYVGVSSFLDEDGETFLVYDWRTPIASLYYDYAPGPAEYNTPGGLVEGEIELKRQFIIRDGHIHFLFDTGLMIGDELLQQVLSKGAGSQMKTIVATIQKEQNRIIRNDSSRMLIVQGAAGSGKTSAALQRVAYLLYKHRKTLTADQMVLFSPNPLFNSYVSTVLPELGEENMQQTTFQDYLHHRLGRRFNIEDPFDQIEYVLADEKTPGYAARVSGIRYKASTRFLHVIQAYKDQLLKEHMLFKDIIFRDQVIVSRQALSDRFYGYDPAIRLANRIELMKEWLLEELAAYQEQEMQEDWVRDELDFLDKEQYQRAYNQLRKRRGRAESFDDADAEEQLLRKMIVREHFKPLRSRVKRLRFVDVPGLYRQLYENKLLFQSLHRTAAAADTPVPAENADDRDGLPARWDEICAYTLERMNRGDLPYEDATPFLYLQELTEGFRTNTIVRHVLIDEAQDYSPFQFEFLKRLFPRCRMTVLGDFNQAVFAQATTLEGSTPVAGLYGPGETEQIVLHRSYRSTREIVEFTRGMLKDGAQIEPFDREGGKPVVFTSAGAGAGKGTDANTCADALVRRMTAEIKALQADGSTSIGVICKTAAESERAFEALNGLDELRLIRKDTPSFEKGVMVIPAYLAKGVEFDAVLIYDASAVAYSRESERKLFYTACTRAMHKLQLYSAGTLTPFVAELDPAVYTVETVE</sequence>
<dbReference type="Proteomes" id="UP000288943">
    <property type="component" value="Chromosome"/>
</dbReference>
<keyword evidence="10" id="KW-1185">Reference proteome</keyword>
<dbReference type="Pfam" id="PF00580">
    <property type="entry name" value="UvrD-helicase"/>
    <property type="match status" value="1"/>
</dbReference>
<evidence type="ECO:0000313" key="8">
    <source>
        <dbReference type="EMBL" id="QAV18667.1"/>
    </source>
</evidence>
<reference evidence="7 10" key="2">
    <citation type="submission" date="2022-05" db="EMBL/GenBank/DDBJ databases">
        <title>Genome Sequencing of Bee-Associated Microbes.</title>
        <authorList>
            <person name="Dunlap C."/>
        </authorList>
    </citation>
    <scope>NUCLEOTIDE SEQUENCE [LARGE SCALE GENOMIC DNA]</scope>
    <source>
        <strain evidence="7 10">NRRL B-23120</strain>
    </source>
</reference>
<keyword evidence="2 5" id="KW-0378">Hydrolase</keyword>
<reference evidence="8 9" key="1">
    <citation type="submission" date="2018-01" db="EMBL/GenBank/DDBJ databases">
        <title>The whole genome sequencing and assembly of Paenibacillus chitinolyticus KCCM 41400 strain.</title>
        <authorList>
            <person name="Kim J.-Y."/>
            <person name="Park M.-K."/>
            <person name="Lee Y.-J."/>
            <person name="Yi H."/>
            <person name="Bahn Y.-S."/>
            <person name="Kim J.F."/>
            <person name="Lee D.-W."/>
        </authorList>
    </citation>
    <scope>NUCLEOTIDE SEQUENCE [LARGE SCALE GENOMIC DNA]</scope>
    <source>
        <strain evidence="8 9">KCCM 41400</strain>
    </source>
</reference>
<dbReference type="Pfam" id="PF13538">
    <property type="entry name" value="UvrD_C_2"/>
    <property type="match status" value="1"/>
</dbReference>
<evidence type="ECO:0000256" key="1">
    <source>
        <dbReference type="ARBA" id="ARBA00022741"/>
    </source>
</evidence>
<dbReference type="SUPFAM" id="SSF52540">
    <property type="entry name" value="P-loop containing nucleoside triphosphate hydrolases"/>
    <property type="match status" value="1"/>
</dbReference>
<keyword evidence="1 5" id="KW-0547">Nucleotide-binding</keyword>
<dbReference type="Proteomes" id="UP001527202">
    <property type="component" value="Unassembled WGS sequence"/>
</dbReference>
<evidence type="ECO:0000313" key="10">
    <source>
        <dbReference type="Proteomes" id="UP001527202"/>
    </source>
</evidence>
<dbReference type="EMBL" id="CP026520">
    <property type="protein sequence ID" value="QAV18667.1"/>
    <property type="molecule type" value="Genomic_DNA"/>
</dbReference>
<dbReference type="GO" id="GO:0016787">
    <property type="term" value="F:hydrolase activity"/>
    <property type="evidence" value="ECO:0007669"/>
    <property type="project" value="UniProtKB-UniRule"/>
</dbReference>
<evidence type="ECO:0000313" key="9">
    <source>
        <dbReference type="Proteomes" id="UP000288943"/>
    </source>
</evidence>
<gene>
    <name evidence="7" type="ORF">M5X16_18105</name>
    <name evidence="8" type="ORF">PC41400_13655</name>
</gene>
<evidence type="ECO:0000256" key="2">
    <source>
        <dbReference type="ARBA" id="ARBA00022801"/>
    </source>
</evidence>
<dbReference type="RefSeq" id="WP_042227946.1">
    <property type="nucleotide sequence ID" value="NZ_CP026520.1"/>
</dbReference>
<dbReference type="PANTHER" id="PTHR11070">
    <property type="entry name" value="UVRD / RECB / PCRA DNA HELICASE FAMILY MEMBER"/>
    <property type="match status" value="1"/>
</dbReference>
<evidence type="ECO:0000256" key="3">
    <source>
        <dbReference type="ARBA" id="ARBA00022806"/>
    </source>
</evidence>
<evidence type="ECO:0000259" key="6">
    <source>
        <dbReference type="PROSITE" id="PS51198"/>
    </source>
</evidence>
<dbReference type="KEGG" id="pchi:PC41400_13655"/>
<dbReference type="GO" id="GO:0005829">
    <property type="term" value="C:cytosol"/>
    <property type="evidence" value="ECO:0007669"/>
    <property type="project" value="TreeGrafter"/>
</dbReference>
<dbReference type="NCBIfam" id="NF041464">
    <property type="entry name" value="HelD_BACSU"/>
    <property type="match status" value="1"/>
</dbReference>
<dbReference type="InterPro" id="IPR027417">
    <property type="entry name" value="P-loop_NTPase"/>
</dbReference>
<dbReference type="InterPro" id="IPR014016">
    <property type="entry name" value="UvrD-like_ATP-bd"/>
</dbReference>
<feature type="domain" description="UvrD-like helicase ATP-binding" evidence="6">
    <location>
        <begin position="212"/>
        <end position="634"/>
    </location>
</feature>
<dbReference type="GO" id="GO:0005524">
    <property type="term" value="F:ATP binding"/>
    <property type="evidence" value="ECO:0007669"/>
    <property type="project" value="UniProtKB-UniRule"/>
</dbReference>
<keyword evidence="4 5" id="KW-0067">ATP-binding</keyword>
<dbReference type="InterPro" id="IPR027785">
    <property type="entry name" value="UvrD-like_helicase_C"/>
</dbReference>
<organism evidence="8 9">
    <name type="scientific">Paenibacillus chitinolyticus</name>
    <dbReference type="NCBI Taxonomy" id="79263"/>
    <lineage>
        <taxon>Bacteria</taxon>
        <taxon>Bacillati</taxon>
        <taxon>Bacillota</taxon>
        <taxon>Bacilli</taxon>
        <taxon>Bacillales</taxon>
        <taxon>Paenibacillaceae</taxon>
        <taxon>Paenibacillus</taxon>
    </lineage>
</organism>
<proteinExistence type="predicted"/>
<dbReference type="InterPro" id="IPR048228">
    <property type="entry name" value="HelD_bacillota"/>
</dbReference>
<protein>
    <submittedName>
        <fullName evidence="7">AAA family ATPase</fullName>
    </submittedName>
    <submittedName>
        <fullName evidence="8">Helicase</fullName>
    </submittedName>
</protein>
<dbReference type="EMBL" id="JAMDMJ010000023">
    <property type="protein sequence ID" value="MCY9597680.1"/>
    <property type="molecule type" value="Genomic_DNA"/>
</dbReference>
<accession>A0A410WWL4</accession>
<dbReference type="GeneID" id="95375858"/>
<feature type="binding site" evidence="5">
    <location>
        <begin position="233"/>
        <end position="240"/>
    </location>
    <ligand>
        <name>ATP</name>
        <dbReference type="ChEBI" id="CHEBI:30616"/>
    </ligand>
</feature>
<dbReference type="GO" id="GO:0043138">
    <property type="term" value="F:3'-5' DNA helicase activity"/>
    <property type="evidence" value="ECO:0007669"/>
    <property type="project" value="TreeGrafter"/>
</dbReference>
<dbReference type="PANTHER" id="PTHR11070:SF17">
    <property type="entry name" value="DNA HELICASE IV"/>
    <property type="match status" value="1"/>
</dbReference>
<evidence type="ECO:0000256" key="5">
    <source>
        <dbReference type="PROSITE-ProRule" id="PRU00560"/>
    </source>
</evidence>
<dbReference type="AlphaFoldDB" id="A0A410WWL4"/>
<dbReference type="PROSITE" id="PS51198">
    <property type="entry name" value="UVRD_HELICASE_ATP_BIND"/>
    <property type="match status" value="1"/>
</dbReference>
<evidence type="ECO:0000313" key="7">
    <source>
        <dbReference type="EMBL" id="MCY9597680.1"/>
    </source>
</evidence>
<dbReference type="OrthoDB" id="9787585at2"/>